<dbReference type="AlphaFoldDB" id="A0A820RW20"/>
<organism evidence="2 3">
    <name type="scientific">Adineta steineri</name>
    <dbReference type="NCBI Taxonomy" id="433720"/>
    <lineage>
        <taxon>Eukaryota</taxon>
        <taxon>Metazoa</taxon>
        <taxon>Spiralia</taxon>
        <taxon>Gnathifera</taxon>
        <taxon>Rotifera</taxon>
        <taxon>Eurotatoria</taxon>
        <taxon>Bdelloidea</taxon>
        <taxon>Adinetida</taxon>
        <taxon>Adinetidae</taxon>
        <taxon>Adineta</taxon>
    </lineage>
</organism>
<dbReference type="InterPro" id="IPR000421">
    <property type="entry name" value="FA58C"/>
</dbReference>
<dbReference type="EMBL" id="CAJOBB010031102">
    <property type="protein sequence ID" value="CAF4448294.1"/>
    <property type="molecule type" value="Genomic_DNA"/>
</dbReference>
<feature type="non-terminal residue" evidence="2">
    <location>
        <position position="1"/>
    </location>
</feature>
<protein>
    <recommendedName>
        <fullName evidence="1">F5/8 type C domain-containing protein</fullName>
    </recommendedName>
</protein>
<dbReference type="PROSITE" id="PS50022">
    <property type="entry name" value="FA58C_3"/>
    <property type="match status" value="1"/>
</dbReference>
<feature type="domain" description="F5/8 type C" evidence="1">
    <location>
        <begin position="1"/>
        <end position="102"/>
    </location>
</feature>
<dbReference type="Gene3D" id="2.60.120.260">
    <property type="entry name" value="Galactose-binding domain-like"/>
    <property type="match status" value="1"/>
</dbReference>
<name>A0A820RW20_9BILA</name>
<evidence type="ECO:0000259" key="1">
    <source>
        <dbReference type="PROSITE" id="PS50022"/>
    </source>
</evidence>
<dbReference type="Proteomes" id="UP000663868">
    <property type="component" value="Unassembled WGS sequence"/>
</dbReference>
<comment type="caution">
    <text evidence="2">The sequence shown here is derived from an EMBL/GenBank/DDBJ whole genome shotgun (WGS) entry which is preliminary data.</text>
</comment>
<proteinExistence type="predicted"/>
<evidence type="ECO:0000313" key="2">
    <source>
        <dbReference type="EMBL" id="CAF4448294.1"/>
    </source>
</evidence>
<dbReference type="InterPro" id="IPR008979">
    <property type="entry name" value="Galactose-bd-like_sf"/>
</dbReference>
<gene>
    <name evidence="2" type="ORF">KXQ929_LOCUS53800</name>
</gene>
<accession>A0A820RW20</accession>
<dbReference type="SUPFAM" id="SSF49785">
    <property type="entry name" value="Galactose-binding domain-like"/>
    <property type="match status" value="1"/>
</dbReference>
<reference evidence="2" key="1">
    <citation type="submission" date="2021-02" db="EMBL/GenBank/DDBJ databases">
        <authorList>
            <person name="Nowell W R."/>
        </authorList>
    </citation>
    <scope>NUCLEOTIDE SEQUENCE</scope>
</reference>
<evidence type="ECO:0000313" key="3">
    <source>
        <dbReference type="Proteomes" id="UP000663868"/>
    </source>
</evidence>
<feature type="non-terminal residue" evidence="2">
    <location>
        <position position="102"/>
    </location>
</feature>
<sequence>EKNDNQQWIEIDLVNFGIVHAIQINYHDYKSNIFGKVQGLYHRYLIESSINGKNWSILIDRKNNYKDVPNDYIELDTPQVVRYIRYRNLYVPTPKLSISDLR</sequence>